<dbReference type="Proteomes" id="UP001190700">
    <property type="component" value="Unassembled WGS sequence"/>
</dbReference>
<reference evidence="1 2" key="1">
    <citation type="journal article" date="2015" name="Genome Biol. Evol.">
        <title>Comparative Genomics of a Bacterivorous Green Alga Reveals Evolutionary Causalities and Consequences of Phago-Mixotrophic Mode of Nutrition.</title>
        <authorList>
            <person name="Burns J.A."/>
            <person name="Paasch A."/>
            <person name="Narechania A."/>
            <person name="Kim E."/>
        </authorList>
    </citation>
    <scope>NUCLEOTIDE SEQUENCE [LARGE SCALE GENOMIC DNA]</scope>
    <source>
        <strain evidence="1 2">PLY_AMNH</strain>
    </source>
</reference>
<evidence type="ECO:0000313" key="1">
    <source>
        <dbReference type="EMBL" id="KAK3260335.1"/>
    </source>
</evidence>
<keyword evidence="2" id="KW-1185">Reference proteome</keyword>
<proteinExistence type="predicted"/>
<dbReference type="AlphaFoldDB" id="A0AAE0FIG4"/>
<accession>A0AAE0FIG4</accession>
<protein>
    <submittedName>
        <fullName evidence="1">Uncharacterized protein</fullName>
    </submittedName>
</protein>
<sequence length="503" mass="51033">MRLESWKKERQQILDWVGSSLPDLQLLPEDVRQQTDVLMEADLFAVDSSGALSIGLWPALPGLWAERKGTEFDKFAQVETWVDALLQLTAPVLGTGAMISVAGGTASGVAGAGASGAASSGPAGAAGSGGGVLMGTAGVTGVLGIGTVAAAGSAPVTAVSGGSAGAGGLGAGVPSGTAGATTGPGTGTAAAVFPPPAAAVDPDAIAADIATALGGRLDALGSRIAHLEARGAAPAGASLLSGVAPPEAELLARALRDSVATAESWDMPRCALACADLVHEAAKLRPQLTLLKEIHPFGKLPMKALEANAFPAMVYALPELATEECELDELPAGKEATQEHWRAFVHLLQARVGDFQHFVKSKAEEAVVEAVVAEVAAVAVAFRMSATATTVATADTSLTAISGIHEAPAGAEEFPVVVPGPAVEVDMAPVVETEVEGEATLVKRARVELESEVPMGGLASKRCLYIKMQGDWKSDCFERYCELDTEQKLVLPGAMAEAAAALL</sequence>
<evidence type="ECO:0000313" key="2">
    <source>
        <dbReference type="Proteomes" id="UP001190700"/>
    </source>
</evidence>
<name>A0AAE0FIG4_9CHLO</name>
<comment type="caution">
    <text evidence="1">The sequence shown here is derived from an EMBL/GenBank/DDBJ whole genome shotgun (WGS) entry which is preliminary data.</text>
</comment>
<dbReference type="EMBL" id="LGRX02017837">
    <property type="protein sequence ID" value="KAK3260335.1"/>
    <property type="molecule type" value="Genomic_DNA"/>
</dbReference>
<gene>
    <name evidence="1" type="ORF">CYMTET_30696</name>
</gene>
<organism evidence="1 2">
    <name type="scientific">Cymbomonas tetramitiformis</name>
    <dbReference type="NCBI Taxonomy" id="36881"/>
    <lineage>
        <taxon>Eukaryota</taxon>
        <taxon>Viridiplantae</taxon>
        <taxon>Chlorophyta</taxon>
        <taxon>Pyramimonadophyceae</taxon>
        <taxon>Pyramimonadales</taxon>
        <taxon>Pyramimonadaceae</taxon>
        <taxon>Cymbomonas</taxon>
    </lineage>
</organism>